<evidence type="ECO:0000313" key="1">
    <source>
        <dbReference type="EMBL" id="CEK86665.1"/>
    </source>
</evidence>
<dbReference type="EMBL" id="HACG01039800">
    <property type="protein sequence ID" value="CEK86665.1"/>
    <property type="molecule type" value="Transcribed_RNA"/>
</dbReference>
<reference evidence="1" key="1">
    <citation type="submission" date="2014-12" db="EMBL/GenBank/DDBJ databases">
        <title>Insight into the proteome of Arion vulgaris.</title>
        <authorList>
            <person name="Aradska J."/>
            <person name="Bulat T."/>
            <person name="Smidak R."/>
            <person name="Sarate P."/>
            <person name="Gangsoo J."/>
            <person name="Sialana F."/>
            <person name="Bilban M."/>
            <person name="Lubec G."/>
        </authorList>
    </citation>
    <scope>NUCLEOTIDE SEQUENCE</scope>
    <source>
        <tissue evidence="1">Skin</tissue>
    </source>
</reference>
<dbReference type="AlphaFoldDB" id="A0A0B7B3G6"/>
<gene>
    <name evidence="1" type="primary">ORF155022</name>
</gene>
<name>A0A0B7B3G6_9EUPU</name>
<accession>A0A0B7B3G6</accession>
<organism evidence="1">
    <name type="scientific">Arion vulgaris</name>
    <dbReference type="NCBI Taxonomy" id="1028688"/>
    <lineage>
        <taxon>Eukaryota</taxon>
        <taxon>Metazoa</taxon>
        <taxon>Spiralia</taxon>
        <taxon>Lophotrochozoa</taxon>
        <taxon>Mollusca</taxon>
        <taxon>Gastropoda</taxon>
        <taxon>Heterobranchia</taxon>
        <taxon>Euthyneura</taxon>
        <taxon>Panpulmonata</taxon>
        <taxon>Eupulmonata</taxon>
        <taxon>Stylommatophora</taxon>
        <taxon>Helicina</taxon>
        <taxon>Arionoidea</taxon>
        <taxon>Arionidae</taxon>
        <taxon>Arion</taxon>
    </lineage>
</organism>
<proteinExistence type="predicted"/>
<sequence>MHANNTQTCADYIELHAEHTKSLRNILTTFKTCALRHMLTALMCTRTHTY</sequence>
<protein>
    <submittedName>
        <fullName evidence="1">Uncharacterized protein</fullName>
    </submittedName>
</protein>